<dbReference type="AlphaFoldDB" id="X1GB52"/>
<accession>X1GB52</accession>
<dbReference type="Gene3D" id="3.40.50.720">
    <property type="entry name" value="NAD(P)-binding Rossmann-like Domain"/>
    <property type="match status" value="1"/>
</dbReference>
<comment type="caution">
    <text evidence="1">The sequence shown here is derived from an EMBL/GenBank/DDBJ whole genome shotgun (WGS) entry which is preliminary data.</text>
</comment>
<dbReference type="EMBL" id="BARU01015765">
    <property type="protein sequence ID" value="GAH55131.1"/>
    <property type="molecule type" value="Genomic_DNA"/>
</dbReference>
<protein>
    <submittedName>
        <fullName evidence="1">Uncharacterized protein</fullName>
    </submittedName>
</protein>
<feature type="non-terminal residue" evidence="1">
    <location>
        <position position="79"/>
    </location>
</feature>
<proteinExistence type="predicted"/>
<feature type="non-terminal residue" evidence="1">
    <location>
        <position position="1"/>
    </location>
</feature>
<reference evidence="1" key="1">
    <citation type="journal article" date="2014" name="Front. Microbiol.">
        <title>High frequency of phylogenetically diverse reductive dehalogenase-homologous genes in deep subseafloor sedimentary metagenomes.</title>
        <authorList>
            <person name="Kawai M."/>
            <person name="Futagami T."/>
            <person name="Toyoda A."/>
            <person name="Takaki Y."/>
            <person name="Nishi S."/>
            <person name="Hori S."/>
            <person name="Arai W."/>
            <person name="Tsubouchi T."/>
            <person name="Morono Y."/>
            <person name="Uchiyama I."/>
            <person name="Ito T."/>
            <person name="Fujiyama A."/>
            <person name="Inagaki F."/>
            <person name="Takami H."/>
        </authorList>
    </citation>
    <scope>NUCLEOTIDE SEQUENCE</scope>
    <source>
        <strain evidence="1">Expedition CK06-06</strain>
    </source>
</reference>
<sequence>HILGFNDDIFKITTTVIDINDTRGLHVAALTRDALRNMGRQIAGVPLLLCGASYRQDVADTRYSGSEIVVRKLTEMGAE</sequence>
<name>X1GB52_9ZZZZ</name>
<evidence type="ECO:0000313" key="1">
    <source>
        <dbReference type="EMBL" id="GAH55131.1"/>
    </source>
</evidence>
<gene>
    <name evidence="1" type="ORF">S03H2_26844</name>
</gene>
<organism evidence="1">
    <name type="scientific">marine sediment metagenome</name>
    <dbReference type="NCBI Taxonomy" id="412755"/>
    <lineage>
        <taxon>unclassified sequences</taxon>
        <taxon>metagenomes</taxon>
        <taxon>ecological metagenomes</taxon>
    </lineage>
</organism>